<evidence type="ECO:0000313" key="2">
    <source>
        <dbReference type="Proteomes" id="UP000075901"/>
    </source>
</evidence>
<dbReference type="AlphaFoldDB" id="A0A182SSY7"/>
<reference evidence="1" key="2">
    <citation type="submission" date="2020-05" db="UniProtKB">
        <authorList>
            <consortium name="EnsemblMetazoa"/>
        </authorList>
    </citation>
    <scope>IDENTIFICATION</scope>
    <source>
        <strain evidence="1">maculatus3</strain>
    </source>
</reference>
<protein>
    <submittedName>
        <fullName evidence="1">Uncharacterized protein</fullName>
    </submittedName>
</protein>
<dbReference type="Proteomes" id="UP000075901">
    <property type="component" value="Unassembled WGS sequence"/>
</dbReference>
<sequence>MTAQKLWDILVEDHKHSEDFLKVFQACTCDHFAEDKATYQTLLQKVTLIMYYIVFDNQLVQDYMASWINLNEQWPYKFMESVLLRLLCIAKLNACRFHYDLQFDTSDTDEMNTPVNQDAIFTSEEFIVINNQYYGMYRFQTEMDASVTDHNAIFSIPETQSGMVKLFSVINKLEAVYQTARFIPLVLMQDNWMALLLSRGIKMRSIRQDYNDRLVNNLHKMYYQG</sequence>
<evidence type="ECO:0000313" key="1">
    <source>
        <dbReference type="EnsemblMetazoa" id="AMAM012779-PA"/>
    </source>
</evidence>
<organism evidence="1 2">
    <name type="scientific">Anopheles maculatus</name>
    <dbReference type="NCBI Taxonomy" id="74869"/>
    <lineage>
        <taxon>Eukaryota</taxon>
        <taxon>Metazoa</taxon>
        <taxon>Ecdysozoa</taxon>
        <taxon>Arthropoda</taxon>
        <taxon>Hexapoda</taxon>
        <taxon>Insecta</taxon>
        <taxon>Pterygota</taxon>
        <taxon>Neoptera</taxon>
        <taxon>Endopterygota</taxon>
        <taxon>Diptera</taxon>
        <taxon>Nematocera</taxon>
        <taxon>Culicoidea</taxon>
        <taxon>Culicidae</taxon>
        <taxon>Anophelinae</taxon>
        <taxon>Anopheles</taxon>
        <taxon>Anopheles maculatus group</taxon>
    </lineage>
</organism>
<dbReference type="VEuPathDB" id="VectorBase:AMAM012779"/>
<keyword evidence="2" id="KW-1185">Reference proteome</keyword>
<proteinExistence type="predicted"/>
<dbReference type="EnsemblMetazoa" id="AMAM012779-RA">
    <property type="protein sequence ID" value="AMAM012779-PA"/>
    <property type="gene ID" value="AMAM012779"/>
</dbReference>
<reference evidence="2" key="1">
    <citation type="submission" date="2013-09" db="EMBL/GenBank/DDBJ databases">
        <title>The Genome Sequence of Anopheles maculatus species B.</title>
        <authorList>
            <consortium name="The Broad Institute Genomics Platform"/>
            <person name="Neafsey D.E."/>
            <person name="Besansky N."/>
            <person name="Howell P."/>
            <person name="Walton C."/>
            <person name="Young S.K."/>
            <person name="Zeng Q."/>
            <person name="Gargeya S."/>
            <person name="Fitzgerald M."/>
            <person name="Haas B."/>
            <person name="Abouelleil A."/>
            <person name="Allen A.W."/>
            <person name="Alvarado L."/>
            <person name="Arachchi H.M."/>
            <person name="Berlin A.M."/>
            <person name="Chapman S.B."/>
            <person name="Gainer-Dewar J."/>
            <person name="Goldberg J."/>
            <person name="Griggs A."/>
            <person name="Gujja S."/>
            <person name="Hansen M."/>
            <person name="Howarth C."/>
            <person name="Imamovic A."/>
            <person name="Ireland A."/>
            <person name="Larimer J."/>
            <person name="McCowan C."/>
            <person name="Murphy C."/>
            <person name="Pearson M."/>
            <person name="Poon T.W."/>
            <person name="Priest M."/>
            <person name="Roberts A."/>
            <person name="Saif S."/>
            <person name="Shea T."/>
            <person name="Sisk P."/>
            <person name="Sykes S."/>
            <person name="Wortman J."/>
            <person name="Nusbaum C."/>
            <person name="Birren B."/>
        </authorList>
    </citation>
    <scope>NUCLEOTIDE SEQUENCE [LARGE SCALE GENOMIC DNA]</scope>
    <source>
        <strain evidence="2">maculatus3</strain>
    </source>
</reference>
<name>A0A182SSY7_9DIPT</name>
<accession>A0A182SSY7</accession>